<dbReference type="PANTHER" id="PTHR24020">
    <property type="entry name" value="COLLAGEN ALPHA"/>
    <property type="match status" value="1"/>
</dbReference>
<dbReference type="InterPro" id="IPR002035">
    <property type="entry name" value="VWF_A"/>
</dbReference>
<evidence type="ECO:0000256" key="1">
    <source>
        <dbReference type="ARBA" id="ARBA00004302"/>
    </source>
</evidence>
<keyword evidence="3" id="KW-0272">Extracellular matrix</keyword>
<keyword evidence="4" id="KW-0597">Phosphoprotein</keyword>
<feature type="domain" description="Fibronectin type-III" evidence="14">
    <location>
        <begin position="218"/>
        <end position="321"/>
    </location>
</feature>
<feature type="chain" id="PRO_5042095350" description="von Willebrand factor A domain-containing protein 1" evidence="12">
    <location>
        <begin position="22"/>
        <end position="509"/>
    </location>
</feature>
<dbReference type="Gene3D" id="3.40.50.410">
    <property type="entry name" value="von Willebrand factor, type A domain"/>
    <property type="match status" value="1"/>
</dbReference>
<protein>
    <recommendedName>
        <fullName evidence="10">von Willebrand factor A domain-containing protein 1</fullName>
    </recommendedName>
</protein>
<evidence type="ECO:0000313" key="16">
    <source>
        <dbReference type="Proteomes" id="UP001205998"/>
    </source>
</evidence>
<dbReference type="PANTHER" id="PTHR24020:SF77">
    <property type="entry name" value="VON WILLEBRAND FACTOR A DOMAIN-CONTAINING PROTEIN 1"/>
    <property type="match status" value="1"/>
</dbReference>
<dbReference type="FunFam" id="2.60.40.10:FF:000638">
    <property type="entry name" value="von Willebrand factor A domain-containing 1"/>
    <property type="match status" value="1"/>
</dbReference>
<dbReference type="Proteomes" id="UP001205998">
    <property type="component" value="Unassembled WGS sequence"/>
</dbReference>
<dbReference type="SUPFAM" id="SSF49265">
    <property type="entry name" value="Fibronectin type III"/>
    <property type="match status" value="1"/>
</dbReference>
<accession>A0AAD5A9R3</accession>
<dbReference type="SUPFAM" id="SSF53300">
    <property type="entry name" value="vWA-like"/>
    <property type="match status" value="1"/>
</dbReference>
<evidence type="ECO:0000256" key="6">
    <source>
        <dbReference type="ARBA" id="ARBA00022737"/>
    </source>
</evidence>
<keyword evidence="7" id="KW-0084">Basement membrane</keyword>
<dbReference type="AlphaFoldDB" id="A0AAD5A9R3"/>
<dbReference type="SMART" id="SM00060">
    <property type="entry name" value="FN3"/>
    <property type="match status" value="3"/>
</dbReference>
<evidence type="ECO:0000256" key="4">
    <source>
        <dbReference type="ARBA" id="ARBA00022553"/>
    </source>
</evidence>
<keyword evidence="9" id="KW-0325">Glycoprotein</keyword>
<keyword evidence="16" id="KW-1185">Reference proteome</keyword>
<evidence type="ECO:0000256" key="11">
    <source>
        <dbReference type="ARBA" id="ARBA00046169"/>
    </source>
</evidence>
<keyword evidence="6" id="KW-0677">Repeat</keyword>
<keyword evidence="2" id="KW-0964">Secreted</keyword>
<evidence type="ECO:0000256" key="5">
    <source>
        <dbReference type="ARBA" id="ARBA00022729"/>
    </source>
</evidence>
<dbReference type="SMART" id="SM00327">
    <property type="entry name" value="VWA"/>
    <property type="match status" value="1"/>
</dbReference>
<sequence>MEFWLVLTCLLFSFHLRTGQSQSSSSSSVLNCCEGDVLFLLDSSGSVSMFEFFHMLKFLSELVEPFSLGHEEVRIALLQVGTMPNLEFGFETYSRQQDLQEALKRTQKLGGDTNTEDALLLAKDEVLKQGIPGGAREGLPRVLVWLTDGVDPGDVQQFMSELRDEGVYVLVVSTGQGNYQILRDVVSPPAEDHLHFVDIEDMSIITEDLRNAIIEIIRAKRLQVQDITTTSAVLHWRPVLAGTGFYDIRFGPIPVVSQDSNSGINETKAPGHYQRITLSGDSSSVKLSNLLPDTKYNVTLIPQSNLEIFNALQTTFTTHPEFQSPAQVAISDSTVTSVRVSWAPLQPESIQNYQVEYSTFPTGKLHVLTVNNRQNSTVLTNLQPGTQYLVTVSASYTSGKEKAMSVKACTQEGKLLPALADLHLTTVGNDSLLVKWKGGAEGLRGYWLTWEEESARSSKQRSTLYLPPHLVSTTLNHIPHKARVCVSPVYKSAQGEGLCCSANFPSGWY</sequence>
<evidence type="ECO:0000259" key="13">
    <source>
        <dbReference type="PROSITE" id="PS50234"/>
    </source>
</evidence>
<dbReference type="InterPro" id="IPR036465">
    <property type="entry name" value="vWFA_dom_sf"/>
</dbReference>
<evidence type="ECO:0000256" key="12">
    <source>
        <dbReference type="SAM" id="SignalP"/>
    </source>
</evidence>
<evidence type="ECO:0000256" key="2">
    <source>
        <dbReference type="ARBA" id="ARBA00022525"/>
    </source>
</evidence>
<gene>
    <name evidence="15" type="ORF">C0J50_0939</name>
</gene>
<evidence type="ECO:0000313" key="15">
    <source>
        <dbReference type="EMBL" id="KAI5612271.1"/>
    </source>
</evidence>
<dbReference type="EMBL" id="MU564352">
    <property type="protein sequence ID" value="KAI5612271.1"/>
    <property type="molecule type" value="Genomic_DNA"/>
</dbReference>
<reference evidence="15" key="1">
    <citation type="submission" date="2018-07" db="EMBL/GenBank/DDBJ databases">
        <title>Comparative genomics of catfishes provides insights into carnivory and benthic adaptation.</title>
        <authorList>
            <person name="Zhang Y."/>
            <person name="Wang D."/>
            <person name="Peng Z."/>
            <person name="Zheng S."/>
            <person name="Shao F."/>
            <person name="Tao W."/>
        </authorList>
    </citation>
    <scope>NUCLEOTIDE SEQUENCE</scope>
    <source>
        <strain evidence="15">Chongqing</strain>
    </source>
</reference>
<dbReference type="InterPro" id="IPR013783">
    <property type="entry name" value="Ig-like_fold"/>
</dbReference>
<dbReference type="GO" id="GO:0005604">
    <property type="term" value="C:basement membrane"/>
    <property type="evidence" value="ECO:0007669"/>
    <property type="project" value="UniProtKB-SubCell"/>
</dbReference>
<dbReference type="PROSITE" id="PS50853">
    <property type="entry name" value="FN3"/>
    <property type="match status" value="2"/>
</dbReference>
<feature type="domain" description="VWFA" evidence="13">
    <location>
        <begin position="36"/>
        <end position="213"/>
    </location>
</feature>
<proteinExistence type="predicted"/>
<dbReference type="Pfam" id="PF00041">
    <property type="entry name" value="fn3"/>
    <property type="match status" value="2"/>
</dbReference>
<evidence type="ECO:0000256" key="3">
    <source>
        <dbReference type="ARBA" id="ARBA00022530"/>
    </source>
</evidence>
<dbReference type="CDD" id="cd00063">
    <property type="entry name" value="FN3"/>
    <property type="match status" value="2"/>
</dbReference>
<dbReference type="InterPro" id="IPR036116">
    <property type="entry name" value="FN3_sf"/>
</dbReference>
<dbReference type="PRINTS" id="PR00453">
    <property type="entry name" value="VWFADOMAIN"/>
</dbReference>
<dbReference type="InterPro" id="IPR050525">
    <property type="entry name" value="ECM_Assembly_Org"/>
</dbReference>
<dbReference type="Pfam" id="PF00092">
    <property type="entry name" value="VWA"/>
    <property type="match status" value="1"/>
</dbReference>
<organism evidence="15 16">
    <name type="scientific">Silurus asotus</name>
    <name type="common">Amur catfish</name>
    <name type="synonym">Parasilurus asotus</name>
    <dbReference type="NCBI Taxonomy" id="30991"/>
    <lineage>
        <taxon>Eukaryota</taxon>
        <taxon>Metazoa</taxon>
        <taxon>Chordata</taxon>
        <taxon>Craniata</taxon>
        <taxon>Vertebrata</taxon>
        <taxon>Euteleostomi</taxon>
        <taxon>Actinopterygii</taxon>
        <taxon>Neopterygii</taxon>
        <taxon>Teleostei</taxon>
        <taxon>Ostariophysi</taxon>
        <taxon>Siluriformes</taxon>
        <taxon>Siluridae</taxon>
        <taxon>Silurus</taxon>
    </lineage>
</organism>
<feature type="signal peptide" evidence="12">
    <location>
        <begin position="1"/>
        <end position="21"/>
    </location>
</feature>
<name>A0AAD5A9R3_SILAS</name>
<feature type="domain" description="Fibronectin type-III" evidence="14">
    <location>
        <begin position="324"/>
        <end position="413"/>
    </location>
</feature>
<keyword evidence="5 12" id="KW-0732">Signal</keyword>
<evidence type="ECO:0000256" key="9">
    <source>
        <dbReference type="ARBA" id="ARBA00023180"/>
    </source>
</evidence>
<evidence type="ECO:0000256" key="7">
    <source>
        <dbReference type="ARBA" id="ARBA00022869"/>
    </source>
</evidence>
<comment type="caution">
    <text evidence="15">The sequence shown here is derived from an EMBL/GenBank/DDBJ whole genome shotgun (WGS) entry which is preliminary data.</text>
</comment>
<dbReference type="InterPro" id="IPR003961">
    <property type="entry name" value="FN3_dom"/>
</dbReference>
<evidence type="ECO:0000259" key="14">
    <source>
        <dbReference type="PROSITE" id="PS50853"/>
    </source>
</evidence>
<evidence type="ECO:0000256" key="10">
    <source>
        <dbReference type="ARBA" id="ARBA00029542"/>
    </source>
</evidence>
<evidence type="ECO:0000256" key="8">
    <source>
        <dbReference type="ARBA" id="ARBA00023157"/>
    </source>
</evidence>
<dbReference type="PROSITE" id="PS50234">
    <property type="entry name" value="VWFA"/>
    <property type="match status" value="1"/>
</dbReference>
<comment type="function">
    <text evidence="11">Promotes matrix assembly. Involved in the organization of skeletal muscles and in the formation of neuromuscular junctions.</text>
</comment>
<keyword evidence="8" id="KW-1015">Disulfide bond</keyword>
<comment type="subcellular location">
    <subcellularLocation>
        <location evidence="1">Secreted</location>
        <location evidence="1">Extracellular space</location>
        <location evidence="1">Extracellular matrix</location>
        <location evidence="1">Basement membrane</location>
    </subcellularLocation>
</comment>
<dbReference type="Gene3D" id="2.60.40.10">
    <property type="entry name" value="Immunoglobulins"/>
    <property type="match status" value="2"/>
</dbReference>